<gene>
    <name evidence="1" type="ORF">AOQ71_32060</name>
</gene>
<evidence type="ECO:0000313" key="1">
    <source>
        <dbReference type="EMBL" id="KRQ03359.1"/>
    </source>
</evidence>
<dbReference type="EMBL" id="LJYG01000108">
    <property type="protein sequence ID" value="KRQ03359.1"/>
    <property type="molecule type" value="Genomic_DNA"/>
</dbReference>
<reference evidence="1 2" key="1">
    <citation type="submission" date="2015-09" db="EMBL/GenBank/DDBJ databases">
        <title>Draft Genome Sequence of Bradyrhizobium manausense Strain BR 3351T, a Novel Symbiotic Nitrogen-Fixing Alphaproteobacterium Isolated from Brazilian Amazon Rain Forest.</title>
        <authorList>
            <person name="De Araujo J.L."/>
            <person name="Zilli J.E."/>
        </authorList>
    </citation>
    <scope>NUCLEOTIDE SEQUENCE [LARGE SCALE GENOMIC DNA]</scope>
    <source>
        <strain evidence="1 2">BR3351</strain>
    </source>
</reference>
<sequence length="108" mass="11811">MSSENLPETQGPWSRELVKEIAMDIGKEVVSHIEIMYPAAIAATPGTFKTSVRNTVYNQIMAAIAVNDAGEIAARLKERKRARTKLTTAYRKMRSASPVDDPNCSGSV</sequence>
<dbReference type="AlphaFoldDB" id="A0A0R3D9Y2"/>
<organism evidence="1 2">
    <name type="scientific">Bradyrhizobium manausense</name>
    <dbReference type="NCBI Taxonomy" id="989370"/>
    <lineage>
        <taxon>Bacteria</taxon>
        <taxon>Pseudomonadati</taxon>
        <taxon>Pseudomonadota</taxon>
        <taxon>Alphaproteobacteria</taxon>
        <taxon>Hyphomicrobiales</taxon>
        <taxon>Nitrobacteraceae</taxon>
        <taxon>Bradyrhizobium</taxon>
    </lineage>
</organism>
<dbReference type="RefSeq" id="WP_057755576.1">
    <property type="nucleotide sequence ID" value="NZ_LJYG01000108.1"/>
</dbReference>
<name>A0A0R3D9Y2_9BRAD</name>
<dbReference type="OrthoDB" id="8244054at2"/>
<comment type="caution">
    <text evidence="1">The sequence shown here is derived from an EMBL/GenBank/DDBJ whole genome shotgun (WGS) entry which is preliminary data.</text>
</comment>
<keyword evidence="2" id="KW-1185">Reference proteome</keyword>
<accession>A0A0R3D9Y2</accession>
<protein>
    <submittedName>
        <fullName evidence="1">Uncharacterized protein</fullName>
    </submittedName>
</protein>
<evidence type="ECO:0000313" key="2">
    <source>
        <dbReference type="Proteomes" id="UP000051936"/>
    </source>
</evidence>
<dbReference type="STRING" id="989370.AOQ71_32060"/>
<proteinExistence type="predicted"/>
<dbReference type="Proteomes" id="UP000051936">
    <property type="component" value="Unassembled WGS sequence"/>
</dbReference>